<dbReference type="PROSITE" id="PS50137">
    <property type="entry name" value="DS_RBD"/>
    <property type="match status" value="2"/>
</dbReference>
<dbReference type="GO" id="GO:0070920">
    <property type="term" value="P:regulation of regulatory ncRNA processing"/>
    <property type="evidence" value="ECO:0007669"/>
    <property type="project" value="TreeGrafter"/>
</dbReference>
<feature type="domain" description="DRBM" evidence="3">
    <location>
        <begin position="4"/>
        <end position="71"/>
    </location>
</feature>
<dbReference type="Gene3D" id="3.30.160.20">
    <property type="match status" value="2"/>
</dbReference>
<evidence type="ECO:0000259" key="3">
    <source>
        <dbReference type="PROSITE" id="PS50137"/>
    </source>
</evidence>
<evidence type="ECO:0000313" key="4">
    <source>
        <dbReference type="Proteomes" id="UP000695007"/>
    </source>
</evidence>
<accession>A0AAJ6YUM5</accession>
<dbReference type="GO" id="GO:0030422">
    <property type="term" value="P:siRNA processing"/>
    <property type="evidence" value="ECO:0007669"/>
    <property type="project" value="TreeGrafter"/>
</dbReference>
<reference evidence="5" key="1">
    <citation type="submission" date="2025-08" db="UniProtKB">
        <authorList>
            <consortium name="RefSeq"/>
        </authorList>
    </citation>
    <scope>IDENTIFICATION</scope>
</reference>
<dbReference type="AlphaFoldDB" id="A0AAJ6YUM5"/>
<dbReference type="SUPFAM" id="SSF54768">
    <property type="entry name" value="dsRNA-binding domain-like"/>
    <property type="match status" value="2"/>
</dbReference>
<dbReference type="SMART" id="SM00358">
    <property type="entry name" value="DSRM"/>
    <property type="match status" value="2"/>
</dbReference>
<feature type="domain" description="DRBM" evidence="3">
    <location>
        <begin position="108"/>
        <end position="176"/>
    </location>
</feature>
<dbReference type="KEGG" id="csol:105367682"/>
<evidence type="ECO:0000256" key="1">
    <source>
        <dbReference type="ARBA" id="ARBA00022884"/>
    </source>
</evidence>
<dbReference type="InterPro" id="IPR051247">
    <property type="entry name" value="RLC_Component"/>
</dbReference>
<dbReference type="GeneID" id="105367682"/>
<name>A0AAJ6YUM5_9HYME</name>
<organism evidence="4 5">
    <name type="scientific">Ceratosolen solmsi marchali</name>
    <dbReference type="NCBI Taxonomy" id="326594"/>
    <lineage>
        <taxon>Eukaryota</taxon>
        <taxon>Metazoa</taxon>
        <taxon>Ecdysozoa</taxon>
        <taxon>Arthropoda</taxon>
        <taxon>Hexapoda</taxon>
        <taxon>Insecta</taxon>
        <taxon>Pterygota</taxon>
        <taxon>Neoptera</taxon>
        <taxon>Endopterygota</taxon>
        <taxon>Hymenoptera</taxon>
        <taxon>Apocrita</taxon>
        <taxon>Proctotrupomorpha</taxon>
        <taxon>Chalcidoidea</taxon>
        <taxon>Agaonidae</taxon>
        <taxon>Agaoninae</taxon>
        <taxon>Ceratosolen</taxon>
    </lineage>
</organism>
<sequence length="336" mass="37488">MKKTPVSILQEMMVKKGGIPNYELIYNGGGSHQNVFTYQVLCDGLQASGTGRCKKDAKHKAATAMLEVIAKEKGLLQLPASPCKSPIKSPIPKLPESPKLTTNVEFRNTIGELQDFCSLTNLDDPLYKETGNIGPAHAKVFTVQCLVSTFIEEGTATTKKQAKHEAARKMLNRISSVVTDGVINKLSDSKTNMMDIRNEVAIAKYGKLSKTNNEIVKPKVNWGVKISNYYKSLKERLSEQERNEFLVLLEDIEIGLENIANTHELKQKFENVMESFEIPVYYMKYSSNKNFNTKSIISIKLNTAPDIQEFGYGQNIMSAEANAIKNIIDTVKSLLQ</sequence>
<dbReference type="RefSeq" id="XP_011504752.1">
    <property type="nucleotide sequence ID" value="XM_011506450.1"/>
</dbReference>
<dbReference type="GO" id="GO:0005634">
    <property type="term" value="C:nucleus"/>
    <property type="evidence" value="ECO:0007669"/>
    <property type="project" value="TreeGrafter"/>
</dbReference>
<dbReference type="CDD" id="cd19862">
    <property type="entry name" value="DSRM_PRKRA-like_rpt1"/>
    <property type="match status" value="1"/>
</dbReference>
<protein>
    <submittedName>
        <fullName evidence="5">Interferon-inducible double-stranded RNA-dependent protein kinase activator A homolog B-like</fullName>
    </submittedName>
</protein>
<gene>
    <name evidence="5" type="primary">LOC105367682</name>
</gene>
<dbReference type="GO" id="GO:0016442">
    <property type="term" value="C:RISC complex"/>
    <property type="evidence" value="ECO:0007669"/>
    <property type="project" value="TreeGrafter"/>
</dbReference>
<dbReference type="GO" id="GO:0005737">
    <property type="term" value="C:cytoplasm"/>
    <property type="evidence" value="ECO:0007669"/>
    <property type="project" value="TreeGrafter"/>
</dbReference>
<dbReference type="PANTHER" id="PTHR46205">
    <property type="entry name" value="LOQUACIOUS, ISOFORM B"/>
    <property type="match status" value="1"/>
</dbReference>
<dbReference type="GO" id="GO:0070578">
    <property type="term" value="C:RISC-loading complex"/>
    <property type="evidence" value="ECO:0007669"/>
    <property type="project" value="TreeGrafter"/>
</dbReference>
<dbReference type="InterPro" id="IPR014720">
    <property type="entry name" value="dsRBD_dom"/>
</dbReference>
<dbReference type="Pfam" id="PF00035">
    <property type="entry name" value="dsrm"/>
    <property type="match status" value="2"/>
</dbReference>
<keyword evidence="4" id="KW-1185">Reference proteome</keyword>
<evidence type="ECO:0000313" key="5">
    <source>
        <dbReference type="RefSeq" id="XP_011504752.1"/>
    </source>
</evidence>
<dbReference type="Proteomes" id="UP000695007">
    <property type="component" value="Unplaced"/>
</dbReference>
<dbReference type="PANTHER" id="PTHR46205:SF3">
    <property type="entry name" value="LOQUACIOUS, ISOFORM B"/>
    <property type="match status" value="1"/>
</dbReference>
<keyword evidence="1 2" id="KW-0694">RNA-binding</keyword>
<proteinExistence type="predicted"/>
<evidence type="ECO:0000256" key="2">
    <source>
        <dbReference type="PROSITE-ProRule" id="PRU00266"/>
    </source>
</evidence>
<dbReference type="GO" id="GO:0035197">
    <property type="term" value="F:siRNA binding"/>
    <property type="evidence" value="ECO:0007669"/>
    <property type="project" value="TreeGrafter"/>
</dbReference>
<dbReference type="GO" id="GO:0003725">
    <property type="term" value="F:double-stranded RNA binding"/>
    <property type="evidence" value="ECO:0007669"/>
    <property type="project" value="TreeGrafter"/>
</dbReference>